<proteinExistence type="predicted"/>
<keyword evidence="2" id="KW-1185">Reference proteome</keyword>
<dbReference type="Proteomes" id="UP000198542">
    <property type="component" value="Unassembled WGS sequence"/>
</dbReference>
<sequence length="119" mass="13017">MAITVPQEGKIWQLAAATLGVESLAHLVVELLASYVKTRPVDILGYLRSEWLGAEALQALLEGQRLAAKGPRLFEDNPNAVALPNGQRYHLLRGIVGALPPDTLTKDLLEWRLQLDLGV</sequence>
<protein>
    <submittedName>
        <fullName evidence="1">Uncharacterized protein</fullName>
    </submittedName>
</protein>
<dbReference type="RefSeq" id="WP_090455745.1">
    <property type="nucleotide sequence ID" value="NZ_FNTC01000002.1"/>
</dbReference>
<evidence type="ECO:0000313" key="1">
    <source>
        <dbReference type="EMBL" id="SEC46007.1"/>
    </source>
</evidence>
<accession>A0A231GQ97</accession>
<dbReference type="AlphaFoldDB" id="A0A231GQ97"/>
<evidence type="ECO:0000313" key="2">
    <source>
        <dbReference type="Proteomes" id="UP000198542"/>
    </source>
</evidence>
<name>A0A231GQ97_PSEJE</name>
<organism evidence="1 2">
    <name type="scientific">Pseudomonas jessenii</name>
    <dbReference type="NCBI Taxonomy" id="77298"/>
    <lineage>
        <taxon>Bacteria</taxon>
        <taxon>Pseudomonadati</taxon>
        <taxon>Pseudomonadota</taxon>
        <taxon>Gammaproteobacteria</taxon>
        <taxon>Pseudomonadales</taxon>
        <taxon>Pseudomonadaceae</taxon>
        <taxon>Pseudomonas</taxon>
    </lineage>
</organism>
<dbReference type="EMBL" id="FNTC01000002">
    <property type="protein sequence ID" value="SEC46007.1"/>
    <property type="molecule type" value="Genomic_DNA"/>
</dbReference>
<reference evidence="2" key="1">
    <citation type="submission" date="2016-10" db="EMBL/GenBank/DDBJ databases">
        <authorList>
            <person name="Varghese N."/>
            <person name="Submissions S."/>
        </authorList>
    </citation>
    <scope>NUCLEOTIDE SEQUENCE [LARGE SCALE GENOMIC DNA]</scope>
    <source>
        <strain evidence="2">BS3660</strain>
    </source>
</reference>
<gene>
    <name evidence="1" type="ORF">SAMN04490187_4454</name>
</gene>